<evidence type="ECO:0000259" key="12">
    <source>
        <dbReference type="PROSITE" id="PS51217"/>
    </source>
</evidence>
<dbReference type="GO" id="GO:0033202">
    <property type="term" value="C:DNA helicase complex"/>
    <property type="evidence" value="ECO:0007669"/>
    <property type="project" value="TreeGrafter"/>
</dbReference>
<dbReference type="PANTHER" id="PTHR11070">
    <property type="entry name" value="UVRD / RECB / PCRA DNA HELICASE FAMILY MEMBER"/>
    <property type="match status" value="1"/>
</dbReference>
<dbReference type="EMBL" id="BDDL01000079">
    <property type="protein sequence ID" value="GAT77501.1"/>
    <property type="molecule type" value="Genomic_DNA"/>
</dbReference>
<dbReference type="InterPro" id="IPR014016">
    <property type="entry name" value="UvrD-like_ATP-bd"/>
</dbReference>
<dbReference type="GO" id="GO:0043138">
    <property type="term" value="F:3'-5' DNA helicase activity"/>
    <property type="evidence" value="ECO:0007669"/>
    <property type="project" value="UniProtKB-EC"/>
</dbReference>
<evidence type="ECO:0000313" key="13">
    <source>
        <dbReference type="EMBL" id="GAT77501.1"/>
    </source>
</evidence>
<dbReference type="GO" id="GO:0005524">
    <property type="term" value="F:ATP binding"/>
    <property type="evidence" value="ECO:0007669"/>
    <property type="project" value="UniProtKB-UniRule"/>
</dbReference>
<evidence type="ECO:0000256" key="8">
    <source>
        <dbReference type="ARBA" id="ARBA00034923"/>
    </source>
</evidence>
<evidence type="ECO:0000259" key="11">
    <source>
        <dbReference type="PROSITE" id="PS51198"/>
    </source>
</evidence>
<gene>
    <name evidence="13" type="primary">recB</name>
    <name evidence="13" type="ORF">EHRUM2_07270</name>
</gene>
<evidence type="ECO:0000256" key="7">
    <source>
        <dbReference type="ARBA" id="ARBA00034808"/>
    </source>
</evidence>
<keyword evidence="1 10" id="KW-0547">Nucleotide-binding</keyword>
<reference evidence="14" key="1">
    <citation type="submission" date="2016-05" db="EMBL/GenBank/DDBJ databases">
        <title>Draft genome sequences of four strains of Ehrlichia ruminantium, a tick-borne pathogen of ruminants, isolated from Zimbabwe, The Gambia and Ghana.</title>
        <authorList>
            <person name="Nakao R."/>
            <person name="Jongejan F."/>
            <person name="Sugimoto C."/>
        </authorList>
    </citation>
    <scope>NUCLEOTIDE SEQUENCE [LARGE SCALE GENOMIC DNA]</scope>
    <source>
        <strain evidence="14">Kerr Seringe</strain>
    </source>
</reference>
<dbReference type="GO" id="GO:0005829">
    <property type="term" value="C:cytosol"/>
    <property type="evidence" value="ECO:0007669"/>
    <property type="project" value="TreeGrafter"/>
</dbReference>
<dbReference type="Pfam" id="PF00580">
    <property type="entry name" value="UvrD-helicase"/>
    <property type="match status" value="1"/>
</dbReference>
<accession>A0A161LVX9</accession>
<evidence type="ECO:0000256" key="5">
    <source>
        <dbReference type="ARBA" id="ARBA00023235"/>
    </source>
</evidence>
<dbReference type="GO" id="GO:0003677">
    <property type="term" value="F:DNA binding"/>
    <property type="evidence" value="ECO:0007669"/>
    <property type="project" value="InterPro"/>
</dbReference>
<dbReference type="PROSITE" id="PS51217">
    <property type="entry name" value="UVRD_HELICASE_CTER"/>
    <property type="match status" value="1"/>
</dbReference>
<dbReference type="Pfam" id="PF13361">
    <property type="entry name" value="UvrD_C"/>
    <property type="match status" value="1"/>
</dbReference>
<protein>
    <recommendedName>
        <fullName evidence="7">DNA 3'-5' helicase</fullName>
        <ecNumber evidence="7">5.6.2.4</ecNumber>
    </recommendedName>
    <alternativeName>
        <fullName evidence="8">DNA 3'-5' helicase II</fullName>
    </alternativeName>
</protein>
<keyword evidence="3 10" id="KW-0347">Helicase</keyword>
<sequence>MMRNITTNTFHSLTWISASAGTGKTRILVNRVLKLLITGHQNILCLTFTNAAAYEMTERIHSTLSAWTTLTDTELKTDLQEIIHSNITAQELHQARRLFNSIHNISLSIKTIHSFCYQLISAFPIEAGISPNCIVKDLSESFPKIFYKTLNDVTIKHNISAISSEITEKTLYDLLYKLLSNQDYNPNQDLIYHKLNCNITQIKKSPNINQSNLIFLIKALSKGSTRDQKISNKLTAWMNLSEKYKTAKLNEYTKIFINTTSLEKKSISSIITKKTLNDFPQIEKIIIDIQEEILEFTNTFYANKIAERTVHLTEIAKCFIKLYQQNKQRLNYLDHDDVINLALKLLINPHYKDWILFHLDSKIDHVLVDESQDNSIKQWQIISELCQDFFTGIGTTEETKTLFIVGDIKQSIYSFQNARPDYFKPMCNYFAQKSNQYKILYLKQSFRSTAPILKLVDKIFNNFRQEISFTTEAIHHEIFRKHEPGYLEIWPIFHTENNKYNFLKNIDHKINPDTNLLLASTIANKIHTWIKNQRILPAKQRTITAGDILILVRHRTSFIDHIITELKKLNIPTLERDKFKVMDSIIIQDLVNLGEFLLLPENDLALAGLLKSPIFEFTEEQIFNLAYNRNNLHLWEVLQLKFSYISDYLKQLINISQTHNPLDTYNYIISQHKHKFIKRLGQSNIEEIIGEFINLLIKFELDHVNSLQAFIHWIKNTNPEIKSDINHTKNYIKIMTIHNAKGMQSPIVFLTDTTTIPKSDLQLIFDAENTPFWCRNDTHDFCEKLKTQQKINEYNEYLRLLYVAMTRAEDELYITGTPPIQSKSWYNIIYSITGTYKKKYIDLQPLTKEKAEVLYLDE</sequence>
<evidence type="ECO:0000256" key="10">
    <source>
        <dbReference type="PROSITE-ProRule" id="PRU00560"/>
    </source>
</evidence>
<dbReference type="STRING" id="779.GCA_002019755_00699"/>
<dbReference type="InterPro" id="IPR014017">
    <property type="entry name" value="DNA_helicase_UvrD-like_C"/>
</dbReference>
<dbReference type="Gene3D" id="1.10.486.10">
    <property type="entry name" value="PCRA, domain 4"/>
    <property type="match status" value="1"/>
</dbReference>
<dbReference type="AlphaFoldDB" id="A0A161LVX9"/>
<dbReference type="Gene3D" id="3.40.50.300">
    <property type="entry name" value="P-loop containing nucleotide triphosphate hydrolases"/>
    <property type="match status" value="4"/>
</dbReference>
<dbReference type="EC" id="5.6.2.4" evidence="7"/>
<feature type="binding site" evidence="10">
    <location>
        <begin position="18"/>
        <end position="25"/>
    </location>
    <ligand>
        <name>ATP</name>
        <dbReference type="ChEBI" id="CHEBI:30616"/>
    </ligand>
</feature>
<evidence type="ECO:0000313" key="14">
    <source>
        <dbReference type="Proteomes" id="UP000092677"/>
    </source>
</evidence>
<comment type="catalytic activity">
    <reaction evidence="9">
        <text>ATP + H2O = ADP + phosphate + H(+)</text>
        <dbReference type="Rhea" id="RHEA:13065"/>
        <dbReference type="ChEBI" id="CHEBI:15377"/>
        <dbReference type="ChEBI" id="CHEBI:15378"/>
        <dbReference type="ChEBI" id="CHEBI:30616"/>
        <dbReference type="ChEBI" id="CHEBI:43474"/>
        <dbReference type="ChEBI" id="CHEBI:456216"/>
        <dbReference type="EC" id="5.6.2.4"/>
    </reaction>
</comment>
<dbReference type="GO" id="GO:0016887">
    <property type="term" value="F:ATP hydrolysis activity"/>
    <property type="evidence" value="ECO:0007669"/>
    <property type="project" value="RHEA"/>
</dbReference>
<dbReference type="PANTHER" id="PTHR11070:SF2">
    <property type="entry name" value="ATP-DEPENDENT DNA HELICASE SRS2"/>
    <property type="match status" value="1"/>
</dbReference>
<evidence type="ECO:0000256" key="6">
    <source>
        <dbReference type="ARBA" id="ARBA00034617"/>
    </source>
</evidence>
<evidence type="ECO:0000256" key="9">
    <source>
        <dbReference type="ARBA" id="ARBA00048988"/>
    </source>
</evidence>
<keyword evidence="5" id="KW-0413">Isomerase</keyword>
<dbReference type="SUPFAM" id="SSF52540">
    <property type="entry name" value="P-loop containing nucleoside triphosphate hydrolases"/>
    <property type="match status" value="1"/>
</dbReference>
<dbReference type="Proteomes" id="UP000092677">
    <property type="component" value="Unassembled WGS sequence"/>
</dbReference>
<comment type="catalytic activity">
    <reaction evidence="6">
        <text>Couples ATP hydrolysis with the unwinding of duplex DNA by translocating in the 3'-5' direction.</text>
        <dbReference type="EC" id="5.6.2.4"/>
    </reaction>
</comment>
<evidence type="ECO:0000256" key="1">
    <source>
        <dbReference type="ARBA" id="ARBA00022741"/>
    </source>
</evidence>
<dbReference type="InterPro" id="IPR027417">
    <property type="entry name" value="P-loop_NTPase"/>
</dbReference>
<name>A0A161LVX9_EHRRU</name>
<evidence type="ECO:0000256" key="4">
    <source>
        <dbReference type="ARBA" id="ARBA00022840"/>
    </source>
</evidence>
<organism evidence="13 14">
    <name type="scientific">Ehrlichia ruminantium</name>
    <name type="common">heartwater rickettsia</name>
    <name type="synonym">Cowdria ruminantium</name>
    <dbReference type="NCBI Taxonomy" id="779"/>
    <lineage>
        <taxon>Bacteria</taxon>
        <taxon>Pseudomonadati</taxon>
        <taxon>Pseudomonadota</taxon>
        <taxon>Alphaproteobacteria</taxon>
        <taxon>Rickettsiales</taxon>
        <taxon>Anaplasmataceae</taxon>
        <taxon>Ehrlichia</taxon>
    </lineage>
</organism>
<keyword evidence="2 10" id="KW-0378">Hydrolase</keyword>
<evidence type="ECO:0000256" key="2">
    <source>
        <dbReference type="ARBA" id="ARBA00022801"/>
    </source>
</evidence>
<proteinExistence type="predicted"/>
<comment type="caution">
    <text evidence="13">The sequence shown here is derived from an EMBL/GenBank/DDBJ whole genome shotgun (WGS) entry which is preliminary data.</text>
</comment>
<feature type="domain" description="UvrD-like helicase ATP-binding" evidence="11">
    <location>
        <begin position="1"/>
        <end position="449"/>
    </location>
</feature>
<keyword evidence="4 10" id="KW-0067">ATP-binding</keyword>
<dbReference type="PROSITE" id="PS51198">
    <property type="entry name" value="UVRD_HELICASE_ATP_BIND"/>
    <property type="match status" value="1"/>
</dbReference>
<evidence type="ECO:0000256" key="3">
    <source>
        <dbReference type="ARBA" id="ARBA00022806"/>
    </source>
</evidence>
<feature type="domain" description="UvrD-like helicase C-terminal" evidence="12">
    <location>
        <begin position="457"/>
        <end position="742"/>
    </location>
</feature>
<dbReference type="InterPro" id="IPR000212">
    <property type="entry name" value="DNA_helicase_UvrD/REP"/>
</dbReference>
<dbReference type="GO" id="GO:0000725">
    <property type="term" value="P:recombinational repair"/>
    <property type="evidence" value="ECO:0007669"/>
    <property type="project" value="TreeGrafter"/>
</dbReference>